<gene>
    <name evidence="1" type="ORF">D174_00110</name>
</gene>
<dbReference type="PANTHER" id="PTHR43312">
    <property type="entry name" value="D-THREO-ALDOSE 1-DEHYDROGENASE"/>
    <property type="match status" value="1"/>
</dbReference>
<sequence length="286" mass="30729">MNDADAAAIICLAAEMGFAGVDSADGYGFGAAERTLARNRHLLMKMGPMAVTTKVGYNFYNRRYHAGRWIGRHFQRLPSDAVVPFDSGKELSPDYLLFAAAQSHDRLDGMRMNLLIHCPELTELRQLRSSGTFELLNQLPYVLKVGVSVKLPEEVFESLKIDSLGIVQVPAATLCSRAMELALHTARQRNITVLVNQPFHGGSEVVARARAARQIEPELSAASAAGLAAHKILADILARDCLDHVVAGVSSSAQLLNMITAGGASDHLCAPATSSRRGAVAGVRID</sequence>
<name>V5XH57_MYCNE</name>
<proteinExistence type="predicted"/>
<evidence type="ECO:0000313" key="1">
    <source>
        <dbReference type="EMBL" id="AHC27770.1"/>
    </source>
</evidence>
<keyword evidence="2" id="KW-1185">Reference proteome</keyword>
<evidence type="ECO:0000313" key="2">
    <source>
        <dbReference type="Proteomes" id="UP000018763"/>
    </source>
</evidence>
<dbReference type="EMBL" id="CP006936">
    <property type="protein sequence ID" value="AHC27770.1"/>
    <property type="molecule type" value="Genomic_DNA"/>
</dbReference>
<protein>
    <recommendedName>
        <fullName evidence="3">NADP-dependent oxidoreductase domain-containing protein</fullName>
    </recommendedName>
</protein>
<dbReference type="InterPro" id="IPR053135">
    <property type="entry name" value="AKR2_Oxidoreductase"/>
</dbReference>
<dbReference type="KEGG" id="mne:D174_00110"/>
<dbReference type="Gene3D" id="3.20.20.100">
    <property type="entry name" value="NADP-dependent oxidoreductase domain"/>
    <property type="match status" value="1"/>
</dbReference>
<reference evidence="1 2" key="1">
    <citation type="journal article" date="2014" name="Genome Announc.">
        <title>Complete Genome Sequence of Sterol-Transforming Mycobacterium neoaurum Strain VKM Ac-1815D.</title>
        <authorList>
            <person name="Shtratnikova V.Y."/>
            <person name="Bragin E.Y."/>
            <person name="Dovbnya D.V."/>
            <person name="Pekov Y.A."/>
            <person name="Schelkunov M.I."/>
            <person name="Strizhov N."/>
            <person name="Ivashina T.V."/>
            <person name="Ashapkin V.V."/>
            <person name="Donova M.V."/>
        </authorList>
    </citation>
    <scope>NUCLEOTIDE SEQUENCE [LARGE SCALE GENOMIC DNA]</scope>
    <source>
        <strain evidence="1 2">VKM Ac-1815D</strain>
    </source>
</reference>
<dbReference type="SUPFAM" id="SSF51430">
    <property type="entry name" value="NAD(P)-linked oxidoreductase"/>
    <property type="match status" value="1"/>
</dbReference>
<dbReference type="HOGENOM" id="CLU_972606_0_0_11"/>
<organism evidence="1 2">
    <name type="scientific">Mycolicibacterium neoaurum VKM Ac-1815D</name>
    <dbReference type="NCBI Taxonomy" id="700508"/>
    <lineage>
        <taxon>Bacteria</taxon>
        <taxon>Bacillati</taxon>
        <taxon>Actinomycetota</taxon>
        <taxon>Actinomycetes</taxon>
        <taxon>Mycobacteriales</taxon>
        <taxon>Mycobacteriaceae</taxon>
        <taxon>Mycolicibacterium</taxon>
    </lineage>
</organism>
<dbReference type="Proteomes" id="UP000018763">
    <property type="component" value="Chromosome"/>
</dbReference>
<evidence type="ECO:0008006" key="3">
    <source>
        <dbReference type="Google" id="ProtNLM"/>
    </source>
</evidence>
<dbReference type="PANTHER" id="PTHR43312:SF1">
    <property type="entry name" value="NADP-DEPENDENT OXIDOREDUCTASE DOMAIN-CONTAINING PROTEIN"/>
    <property type="match status" value="1"/>
</dbReference>
<dbReference type="InterPro" id="IPR036812">
    <property type="entry name" value="NAD(P)_OxRdtase_dom_sf"/>
</dbReference>
<dbReference type="AlphaFoldDB" id="V5XH57"/>
<accession>V5XH57</accession>